<feature type="region of interest" description="Disordered" evidence="1">
    <location>
        <begin position="1"/>
        <end position="20"/>
    </location>
</feature>
<evidence type="ECO:0000313" key="4">
    <source>
        <dbReference type="EMBL" id="PRY60267.1"/>
    </source>
</evidence>
<dbReference type="PANTHER" id="PTHR30290:SF83">
    <property type="entry name" value="ABC TRANSPORTER SUBSTRATE-BINDING PROTEIN"/>
    <property type="match status" value="1"/>
</dbReference>
<dbReference type="Gene3D" id="3.10.105.10">
    <property type="entry name" value="Dipeptide-binding Protein, Domain 3"/>
    <property type="match status" value="1"/>
</dbReference>
<dbReference type="GO" id="GO:0015833">
    <property type="term" value="P:peptide transport"/>
    <property type="evidence" value="ECO:0007669"/>
    <property type="project" value="TreeGrafter"/>
</dbReference>
<gene>
    <name evidence="4" type="ORF">BCF74_10753</name>
</gene>
<feature type="domain" description="Solute-binding protein family 5" evidence="3">
    <location>
        <begin position="114"/>
        <end position="514"/>
    </location>
</feature>
<dbReference type="Proteomes" id="UP000237822">
    <property type="component" value="Unassembled WGS sequence"/>
</dbReference>
<dbReference type="GO" id="GO:0042597">
    <property type="term" value="C:periplasmic space"/>
    <property type="evidence" value="ECO:0007669"/>
    <property type="project" value="UniProtKB-ARBA"/>
</dbReference>
<dbReference type="EMBL" id="PVTI01000007">
    <property type="protein sequence ID" value="PRY60267.1"/>
    <property type="molecule type" value="Genomic_DNA"/>
</dbReference>
<dbReference type="AlphaFoldDB" id="A0A2T0UR07"/>
<dbReference type="Pfam" id="PF00496">
    <property type="entry name" value="SBP_bac_5"/>
    <property type="match status" value="1"/>
</dbReference>
<dbReference type="InterPro" id="IPR030678">
    <property type="entry name" value="Peptide/Ni-bd"/>
</dbReference>
<keyword evidence="5" id="KW-1185">Reference proteome</keyword>
<dbReference type="PANTHER" id="PTHR30290">
    <property type="entry name" value="PERIPLASMIC BINDING COMPONENT OF ABC TRANSPORTER"/>
    <property type="match status" value="1"/>
</dbReference>
<protein>
    <submittedName>
        <fullName evidence="4">Peptide/nickel transport system substrate-binding protein</fullName>
    </submittedName>
</protein>
<keyword evidence="2" id="KW-0472">Membrane</keyword>
<evidence type="ECO:0000256" key="1">
    <source>
        <dbReference type="SAM" id="MobiDB-lite"/>
    </source>
</evidence>
<dbReference type="InterPro" id="IPR039424">
    <property type="entry name" value="SBP_5"/>
</dbReference>
<dbReference type="GO" id="GO:1904680">
    <property type="term" value="F:peptide transmembrane transporter activity"/>
    <property type="evidence" value="ECO:0007669"/>
    <property type="project" value="TreeGrafter"/>
</dbReference>
<dbReference type="GO" id="GO:0043190">
    <property type="term" value="C:ATP-binding cassette (ABC) transporter complex"/>
    <property type="evidence" value="ECO:0007669"/>
    <property type="project" value="InterPro"/>
</dbReference>
<organism evidence="4 5">
    <name type="scientific">Knoellia remsis</name>
    <dbReference type="NCBI Taxonomy" id="407159"/>
    <lineage>
        <taxon>Bacteria</taxon>
        <taxon>Bacillati</taxon>
        <taxon>Actinomycetota</taxon>
        <taxon>Actinomycetes</taxon>
        <taxon>Micrococcales</taxon>
        <taxon>Intrasporangiaceae</taxon>
        <taxon>Knoellia</taxon>
    </lineage>
</organism>
<comment type="caution">
    <text evidence="4">The sequence shown here is derived from an EMBL/GenBank/DDBJ whole genome shotgun (WGS) entry which is preliminary data.</text>
</comment>
<feature type="compositionally biased region" description="Basic residues" evidence="1">
    <location>
        <begin position="9"/>
        <end position="20"/>
    </location>
</feature>
<evidence type="ECO:0000256" key="2">
    <source>
        <dbReference type="SAM" id="Phobius"/>
    </source>
</evidence>
<feature type="transmembrane region" description="Helical" evidence="2">
    <location>
        <begin position="21"/>
        <end position="42"/>
    </location>
</feature>
<evidence type="ECO:0000313" key="5">
    <source>
        <dbReference type="Proteomes" id="UP000237822"/>
    </source>
</evidence>
<keyword evidence="2" id="KW-1133">Transmembrane helix</keyword>
<dbReference type="InterPro" id="IPR000914">
    <property type="entry name" value="SBP_5_dom"/>
</dbReference>
<sequence>MTTRSDRHQTRRRPRDRRRQTIAAGAVAAALVAGIAGCSVLGGDDEAATPQTTAAAERTDDKGGTLKAMSLGPVLAWDPQRISSRDDAAFAGRTFLRTLTAYAPSIDAGKQAGLVGDLATDTGKPNKTLTSWAFTLRDGVAWEDGSPVTCEDVKYGISRSFATTVITGGATDALAVLAVPKNPDGTSVYAGPYAPASPATTAGKAAYDTAVTCKDRTITFALSAPVSDFNEMVTQAAFAPVKKEKDQRDKGTFAVFSNGPYKLASPWRASTGGTWVRNPAWKESTDVVRKAYPDRIEYQEGIETQTVAQQIIADGENSRAAVSLGSVPPAIQQNIVTVNALSRRSATAGTGLVDYLVPNLRSKVFATPQARQALSVATNREAYVTALGGATTARPSRTLIPSALPAHHEQDPLKSGRRGDPERAKALLAEAKLTLPVPIRVAYRSSPTADKAMAALVAGWTEAGFAPTVSKLDDEYFTTIARPQAAGAYDVFWSNWAPAWASASTILPALFDSTINLTAAGPGRDYGYFRDPAIDAEIKRIPTIADRAEREKAWAALDVRLQTLGAYIGLAERRALYIAGSDVRNLSVNEVTGGVVEFADIAVR</sequence>
<dbReference type="Gene3D" id="3.40.190.10">
    <property type="entry name" value="Periplasmic binding protein-like II"/>
    <property type="match status" value="1"/>
</dbReference>
<reference evidence="4 5" key="1">
    <citation type="submission" date="2018-03" db="EMBL/GenBank/DDBJ databases">
        <title>Genomic Encyclopedia of Archaeal and Bacterial Type Strains, Phase II (KMG-II): from individual species to whole genera.</title>
        <authorList>
            <person name="Goeker M."/>
        </authorList>
    </citation>
    <scope>NUCLEOTIDE SEQUENCE [LARGE SCALE GENOMIC DNA]</scope>
    <source>
        <strain evidence="4 5">ATCC BAA-1496</strain>
    </source>
</reference>
<name>A0A2T0UR07_9MICO</name>
<proteinExistence type="predicted"/>
<accession>A0A2T0UR07</accession>
<dbReference type="SUPFAM" id="SSF53850">
    <property type="entry name" value="Periplasmic binding protein-like II"/>
    <property type="match status" value="1"/>
</dbReference>
<keyword evidence="2" id="KW-0812">Transmembrane</keyword>
<dbReference type="CDD" id="cd08506">
    <property type="entry name" value="PBP2_clavulanate_OppA2"/>
    <property type="match status" value="1"/>
</dbReference>
<evidence type="ECO:0000259" key="3">
    <source>
        <dbReference type="Pfam" id="PF00496"/>
    </source>
</evidence>
<dbReference type="PIRSF" id="PIRSF002741">
    <property type="entry name" value="MppA"/>
    <property type="match status" value="1"/>
</dbReference>
<dbReference type="RefSeq" id="WP_245889240.1">
    <property type="nucleotide sequence ID" value="NZ_PVTI01000007.1"/>
</dbReference>